<dbReference type="EMBL" id="SJPH01000003">
    <property type="protein sequence ID" value="TWT46696.1"/>
    <property type="molecule type" value="Genomic_DNA"/>
</dbReference>
<evidence type="ECO:0000256" key="1">
    <source>
        <dbReference type="ARBA" id="ARBA00004651"/>
    </source>
</evidence>
<comment type="caution">
    <text evidence="8">The sequence shown here is derived from an EMBL/GenBank/DDBJ whole genome shotgun (WGS) entry which is preliminary data.</text>
</comment>
<protein>
    <recommendedName>
        <fullName evidence="10">Transglycosylase associated protein</fullName>
    </recommendedName>
</protein>
<evidence type="ECO:0000313" key="8">
    <source>
        <dbReference type="EMBL" id="TWT46696.1"/>
    </source>
</evidence>
<dbReference type="InterPro" id="IPR007341">
    <property type="entry name" value="Transgly_assoc"/>
</dbReference>
<evidence type="ECO:0000256" key="6">
    <source>
        <dbReference type="ARBA" id="ARBA00023136"/>
    </source>
</evidence>
<accession>A0A5C5W726</accession>
<evidence type="ECO:0000313" key="9">
    <source>
        <dbReference type="Proteomes" id="UP000318995"/>
    </source>
</evidence>
<keyword evidence="4 7" id="KW-0812">Transmembrane</keyword>
<sequence length="82" mass="8714">MLSLLWMLLIGLGAGSLAAWFMNAPRPGWLPTLVVGVLGSFVGGFLFRMVGFGVKGFPADLLTATVGAVVCIYAIRKWGSRL</sequence>
<proteinExistence type="inferred from homology"/>
<dbReference type="RefSeq" id="WP_146573411.1">
    <property type="nucleotide sequence ID" value="NZ_SJPH01000003.1"/>
</dbReference>
<keyword evidence="9" id="KW-1185">Reference proteome</keyword>
<dbReference type="GO" id="GO:0005886">
    <property type="term" value="C:plasma membrane"/>
    <property type="evidence" value="ECO:0007669"/>
    <property type="project" value="UniProtKB-SubCell"/>
</dbReference>
<keyword evidence="6 7" id="KW-0472">Membrane</keyword>
<feature type="transmembrane region" description="Helical" evidence="7">
    <location>
        <begin position="28"/>
        <end position="47"/>
    </location>
</feature>
<evidence type="ECO:0000256" key="2">
    <source>
        <dbReference type="ARBA" id="ARBA00011006"/>
    </source>
</evidence>
<evidence type="ECO:0000256" key="5">
    <source>
        <dbReference type="ARBA" id="ARBA00022989"/>
    </source>
</evidence>
<name>A0A5C5W726_9BACT</name>
<comment type="subcellular location">
    <subcellularLocation>
        <location evidence="1">Cell membrane</location>
        <topology evidence="1">Multi-pass membrane protein</topology>
    </subcellularLocation>
</comment>
<dbReference type="AlphaFoldDB" id="A0A5C5W726"/>
<dbReference type="Proteomes" id="UP000318995">
    <property type="component" value="Unassembled WGS sequence"/>
</dbReference>
<dbReference type="Pfam" id="PF04226">
    <property type="entry name" value="Transgly_assoc"/>
    <property type="match status" value="1"/>
</dbReference>
<evidence type="ECO:0008006" key="10">
    <source>
        <dbReference type="Google" id="ProtNLM"/>
    </source>
</evidence>
<organism evidence="8 9">
    <name type="scientific">Botrimarina hoheduenensis</name>
    <dbReference type="NCBI Taxonomy" id="2528000"/>
    <lineage>
        <taxon>Bacteria</taxon>
        <taxon>Pseudomonadati</taxon>
        <taxon>Planctomycetota</taxon>
        <taxon>Planctomycetia</taxon>
        <taxon>Pirellulales</taxon>
        <taxon>Lacipirellulaceae</taxon>
        <taxon>Botrimarina</taxon>
    </lineage>
</organism>
<reference evidence="8 9" key="1">
    <citation type="submission" date="2019-02" db="EMBL/GenBank/DDBJ databases">
        <title>Deep-cultivation of Planctomycetes and their phenomic and genomic characterization uncovers novel biology.</title>
        <authorList>
            <person name="Wiegand S."/>
            <person name="Jogler M."/>
            <person name="Boedeker C."/>
            <person name="Pinto D."/>
            <person name="Vollmers J."/>
            <person name="Rivas-Marin E."/>
            <person name="Kohn T."/>
            <person name="Peeters S.H."/>
            <person name="Heuer A."/>
            <person name="Rast P."/>
            <person name="Oberbeckmann S."/>
            <person name="Bunk B."/>
            <person name="Jeske O."/>
            <person name="Meyerdierks A."/>
            <person name="Storesund J.E."/>
            <person name="Kallscheuer N."/>
            <person name="Luecker S."/>
            <person name="Lage O.M."/>
            <person name="Pohl T."/>
            <person name="Merkel B.J."/>
            <person name="Hornburger P."/>
            <person name="Mueller R.-W."/>
            <person name="Bruemmer F."/>
            <person name="Labrenz M."/>
            <person name="Spormann A.M."/>
            <person name="Op Den Camp H."/>
            <person name="Overmann J."/>
            <person name="Amann R."/>
            <person name="Jetten M.S.M."/>
            <person name="Mascher T."/>
            <person name="Medema M.H."/>
            <person name="Devos D.P."/>
            <person name="Kaster A.-K."/>
            <person name="Ovreas L."/>
            <person name="Rohde M."/>
            <person name="Galperin M.Y."/>
            <person name="Jogler C."/>
        </authorList>
    </citation>
    <scope>NUCLEOTIDE SEQUENCE [LARGE SCALE GENOMIC DNA]</scope>
    <source>
        <strain evidence="8 9">Pla111</strain>
    </source>
</reference>
<dbReference type="PANTHER" id="PTHR33884:SF3">
    <property type="entry name" value="UPF0410 PROTEIN YMGE"/>
    <property type="match status" value="1"/>
</dbReference>
<evidence type="ECO:0000256" key="7">
    <source>
        <dbReference type="SAM" id="Phobius"/>
    </source>
</evidence>
<evidence type="ECO:0000256" key="3">
    <source>
        <dbReference type="ARBA" id="ARBA00022475"/>
    </source>
</evidence>
<comment type="similarity">
    <text evidence="2">Belongs to the UPF0410 family.</text>
</comment>
<keyword evidence="3" id="KW-1003">Cell membrane</keyword>
<dbReference type="PANTHER" id="PTHR33884">
    <property type="entry name" value="UPF0410 PROTEIN YMGE"/>
    <property type="match status" value="1"/>
</dbReference>
<gene>
    <name evidence="8" type="ORF">Pla111_17970</name>
</gene>
<feature type="transmembrane region" description="Helical" evidence="7">
    <location>
        <begin position="59"/>
        <end position="76"/>
    </location>
</feature>
<keyword evidence="5 7" id="KW-1133">Transmembrane helix</keyword>
<evidence type="ECO:0000256" key="4">
    <source>
        <dbReference type="ARBA" id="ARBA00022692"/>
    </source>
</evidence>